<evidence type="ECO:0000256" key="1">
    <source>
        <dbReference type="ARBA" id="ARBA00023118"/>
    </source>
</evidence>
<sequence>MIYDFYAFLYKNQEKYPQNINLPTELISGFVDWCTIKSKYHLYINKVNKVKKLKFHKDIEQLYQQWSPKHLHTNWFALEIVFELLTSWYSKDDRIFHVLDNPLRKDRVFGIPFMSAASWKGLLRWACCMQNKLYEQDKNFKEWIKHLFGNEKEKENFFGKDKKKEEGALLFYPTWFNKIGFEVINPHNRSTNAGTMPIFYEVVPGRRPNSNKQIKYENGAYGTLCLLYAPYPGLKAPNPQNWIDKFFKAIEELLTRYGISAKRTVGWGTTEIKQWKAWVRDKHPIVEESWKSLQERILQALHVDHEQN</sequence>
<gene>
    <name evidence="3" type="ORF">A7Q10_09065</name>
</gene>
<evidence type="ECO:0000313" key="3">
    <source>
        <dbReference type="EMBL" id="TFE67819.1"/>
    </source>
</evidence>
<dbReference type="GO" id="GO:0051607">
    <property type="term" value="P:defense response to virus"/>
    <property type="evidence" value="ECO:0007669"/>
    <property type="project" value="UniProtKB-KW"/>
</dbReference>
<dbReference type="RefSeq" id="WP_134440375.1">
    <property type="nucleotide sequence ID" value="NZ_LXQC01000147.1"/>
</dbReference>
<accession>A0A4Y8PD48</accession>
<organism evidence="3 4">
    <name type="scientific">Methylacidiphilum caldifontis</name>
    <dbReference type="NCBI Taxonomy" id="2795386"/>
    <lineage>
        <taxon>Bacteria</taxon>
        <taxon>Pseudomonadati</taxon>
        <taxon>Verrucomicrobiota</taxon>
        <taxon>Methylacidiphilae</taxon>
        <taxon>Methylacidiphilales</taxon>
        <taxon>Methylacidiphilaceae</taxon>
        <taxon>Methylacidiphilum (ex Ratnadevi et al. 2023)</taxon>
    </lineage>
</organism>
<feature type="domain" description="CRISPR type III-associated protein" evidence="2">
    <location>
        <begin position="82"/>
        <end position="269"/>
    </location>
</feature>
<evidence type="ECO:0000313" key="4">
    <source>
        <dbReference type="Proteomes" id="UP000297713"/>
    </source>
</evidence>
<proteinExistence type="predicted"/>
<keyword evidence="1" id="KW-0051">Antiviral defense</keyword>
<comment type="caution">
    <text evidence="3">The sequence shown here is derived from an EMBL/GenBank/DDBJ whole genome shotgun (WGS) entry which is preliminary data.</text>
</comment>
<dbReference type="OrthoDB" id="5501881at2"/>
<dbReference type="AlphaFoldDB" id="A0A4Y8PD48"/>
<dbReference type="InterPro" id="IPR005537">
    <property type="entry name" value="RAMP_III_fam"/>
</dbReference>
<name>A0A4Y8PD48_9BACT</name>
<dbReference type="Proteomes" id="UP000297713">
    <property type="component" value="Unassembled WGS sequence"/>
</dbReference>
<evidence type="ECO:0000259" key="2">
    <source>
        <dbReference type="Pfam" id="PF03787"/>
    </source>
</evidence>
<reference evidence="3 4" key="1">
    <citation type="submission" date="2016-05" db="EMBL/GenBank/DDBJ databases">
        <title>Diversity and Homogeneity among Thermoacidophilic Verrucomicrobia Methanotrophs Linked with Geographical Origin.</title>
        <authorList>
            <person name="Erikstad H.-A."/>
            <person name="Smestad N.B."/>
            <person name="Ceballos R.M."/>
            <person name="Birkeland N.-K."/>
        </authorList>
    </citation>
    <scope>NUCLEOTIDE SEQUENCE [LARGE SCALE GENOMIC DNA]</scope>
    <source>
        <strain evidence="3 4">Phi</strain>
    </source>
</reference>
<protein>
    <recommendedName>
        <fullName evidence="2">CRISPR type III-associated protein domain-containing protein</fullName>
    </recommendedName>
</protein>
<dbReference type="Pfam" id="PF03787">
    <property type="entry name" value="RAMPs"/>
    <property type="match status" value="1"/>
</dbReference>
<keyword evidence="4" id="KW-1185">Reference proteome</keyword>
<dbReference type="EMBL" id="LXQC01000147">
    <property type="protein sequence ID" value="TFE67819.1"/>
    <property type="molecule type" value="Genomic_DNA"/>
</dbReference>